<dbReference type="GO" id="GO:0004557">
    <property type="term" value="F:alpha-galactosidase activity"/>
    <property type="evidence" value="ECO:0007669"/>
    <property type="project" value="UniProtKB-EC"/>
</dbReference>
<dbReference type="EC" id="3.2.1.22" evidence="10"/>
<comment type="catalytic activity">
    <reaction evidence="1 10">
        <text>Hydrolysis of terminal, non-reducing alpha-D-galactose residues in alpha-D-galactosides, including galactose oligosaccharides, galactomannans and galactolipids.</text>
        <dbReference type="EC" id="3.2.1.22"/>
    </reaction>
</comment>
<dbReference type="OrthoDB" id="5795902at2759"/>
<dbReference type="GO" id="GO:0005975">
    <property type="term" value="P:carbohydrate metabolic process"/>
    <property type="evidence" value="ECO:0007669"/>
    <property type="project" value="InterPro"/>
</dbReference>
<dbReference type="InterPro" id="IPR041233">
    <property type="entry name" value="Melibiase_C"/>
</dbReference>
<keyword evidence="5" id="KW-0964">Secreted</keyword>
<dbReference type="InterPro" id="IPR000111">
    <property type="entry name" value="Glyco_hydro_27/36_CS"/>
</dbReference>
<name>A0A9P4XUN4_CRYP1</name>
<proteinExistence type="inferred from homology"/>
<keyword evidence="6 11" id="KW-0732">Signal</keyword>
<organism evidence="13 14">
    <name type="scientific">Cryphonectria parasitica (strain ATCC 38755 / EP155)</name>
    <dbReference type="NCBI Taxonomy" id="660469"/>
    <lineage>
        <taxon>Eukaryota</taxon>
        <taxon>Fungi</taxon>
        <taxon>Dikarya</taxon>
        <taxon>Ascomycota</taxon>
        <taxon>Pezizomycotina</taxon>
        <taxon>Sordariomycetes</taxon>
        <taxon>Sordariomycetidae</taxon>
        <taxon>Diaporthales</taxon>
        <taxon>Cryphonectriaceae</taxon>
        <taxon>Cryphonectria-Endothia species complex</taxon>
        <taxon>Cryphonectria</taxon>
    </lineage>
</organism>
<evidence type="ECO:0000256" key="5">
    <source>
        <dbReference type="ARBA" id="ARBA00022525"/>
    </source>
</evidence>
<dbReference type="GO" id="GO:0005576">
    <property type="term" value="C:extracellular region"/>
    <property type="evidence" value="ECO:0007669"/>
    <property type="project" value="UniProtKB-SubCell"/>
</dbReference>
<evidence type="ECO:0000256" key="3">
    <source>
        <dbReference type="ARBA" id="ARBA00004613"/>
    </source>
</evidence>
<comment type="function">
    <text evidence="2">Hydrolyzes a variety of simple alpha-D-galactoside as well as more complex molecules such as oligosaccharides and polysaccharides.</text>
</comment>
<dbReference type="SUPFAM" id="SSF51011">
    <property type="entry name" value="Glycosyl hydrolase domain"/>
    <property type="match status" value="1"/>
</dbReference>
<sequence>MRLIRTTLAVLVAITDALVWEDGTGKLPAMGWNSWNTYECNISATLFLDQAQAMIDHGFLDSGYNYVNLDDCWSLVTGRDKVTKQLVPDLDKFPDGISGLADQIHDMGFKIGIYSSAGTETCAGYPASIGYESIDAASWAAWGIDYLKYDNCNVPADWTDECPACVASMAYPQLYGNGTCPSEDDTCPSGYNYTASKTAERYRVMRDALTAQNRTIQYSICVWGYQGVEEWGNQTGNSWRISTDIEARWSYITSILNMNTFQMDRVDFWGHNDADMLEVGNLGLTYAEARSHFAFWAAMKSPLIMSADLTTMSKEYIDVLKNEYLIAFNQDDVYGAAAKPYKWGYLPDYTWNETYPAQYWAGESKQGTLVLMLNTLDVTKDMTVDFSEVPYLEANGTYHILDAWSGDCLGSFTNSATVPVASHDTAVLVFQYCGKFLL</sequence>
<dbReference type="CDD" id="cd14792">
    <property type="entry name" value="GH27"/>
    <property type="match status" value="1"/>
</dbReference>
<evidence type="ECO:0000256" key="2">
    <source>
        <dbReference type="ARBA" id="ARBA00003969"/>
    </source>
</evidence>
<keyword evidence="14" id="KW-1185">Reference proteome</keyword>
<dbReference type="GeneID" id="63841474"/>
<evidence type="ECO:0000256" key="7">
    <source>
        <dbReference type="ARBA" id="ARBA00022801"/>
    </source>
</evidence>
<comment type="caution">
    <text evidence="13">The sequence shown here is derived from an EMBL/GenBank/DDBJ whole genome shotgun (WGS) entry which is preliminary data.</text>
</comment>
<gene>
    <name evidence="13" type="ORF">M406DRAFT_47721</name>
</gene>
<dbReference type="PROSITE" id="PS00512">
    <property type="entry name" value="ALPHA_GALACTOSIDASE"/>
    <property type="match status" value="1"/>
</dbReference>
<dbReference type="PANTHER" id="PTHR11452:SF61">
    <property type="entry name" value="ALPHA-GALACTOSIDASE B-RELATED"/>
    <property type="match status" value="1"/>
</dbReference>
<evidence type="ECO:0000259" key="12">
    <source>
        <dbReference type="Pfam" id="PF17801"/>
    </source>
</evidence>
<dbReference type="EMBL" id="MU032352">
    <property type="protein sequence ID" value="KAF3761213.1"/>
    <property type="molecule type" value="Genomic_DNA"/>
</dbReference>
<dbReference type="InterPro" id="IPR002241">
    <property type="entry name" value="Glyco_hydro_27"/>
</dbReference>
<feature type="domain" description="Alpha galactosidase C-terminal" evidence="12">
    <location>
        <begin position="356"/>
        <end position="429"/>
    </location>
</feature>
<evidence type="ECO:0000313" key="13">
    <source>
        <dbReference type="EMBL" id="KAF3761213.1"/>
    </source>
</evidence>
<evidence type="ECO:0000256" key="4">
    <source>
        <dbReference type="ARBA" id="ARBA00009743"/>
    </source>
</evidence>
<evidence type="ECO:0000256" key="6">
    <source>
        <dbReference type="ARBA" id="ARBA00022729"/>
    </source>
</evidence>
<evidence type="ECO:0000256" key="8">
    <source>
        <dbReference type="ARBA" id="ARBA00023180"/>
    </source>
</evidence>
<evidence type="ECO:0000313" key="14">
    <source>
        <dbReference type="Proteomes" id="UP000803844"/>
    </source>
</evidence>
<dbReference type="InterPro" id="IPR013780">
    <property type="entry name" value="Glyco_hydro_b"/>
</dbReference>
<keyword evidence="10" id="KW-1015">Disulfide bond</keyword>
<dbReference type="Pfam" id="PF17801">
    <property type="entry name" value="Melibiase_C"/>
    <property type="match status" value="1"/>
</dbReference>
<evidence type="ECO:0000256" key="9">
    <source>
        <dbReference type="ARBA" id="ARBA00023295"/>
    </source>
</evidence>
<evidence type="ECO:0000256" key="11">
    <source>
        <dbReference type="SAM" id="SignalP"/>
    </source>
</evidence>
<accession>A0A9P4XUN4</accession>
<dbReference type="InterPro" id="IPR013785">
    <property type="entry name" value="Aldolase_TIM"/>
</dbReference>
<dbReference type="InterPro" id="IPR017853">
    <property type="entry name" value="GH"/>
</dbReference>
<keyword evidence="7 10" id="KW-0378">Hydrolase</keyword>
<evidence type="ECO:0000256" key="10">
    <source>
        <dbReference type="RuleBase" id="RU361168"/>
    </source>
</evidence>
<evidence type="ECO:0000256" key="1">
    <source>
        <dbReference type="ARBA" id="ARBA00001255"/>
    </source>
</evidence>
<dbReference type="AlphaFoldDB" id="A0A9P4XUN4"/>
<feature type="signal peptide" evidence="11">
    <location>
        <begin position="1"/>
        <end position="17"/>
    </location>
</feature>
<protein>
    <recommendedName>
        <fullName evidence="10">Alpha-galactosidase</fullName>
        <ecNumber evidence="10">3.2.1.22</ecNumber>
    </recommendedName>
    <alternativeName>
        <fullName evidence="10">Melibiase</fullName>
    </alternativeName>
</protein>
<comment type="subcellular location">
    <subcellularLocation>
        <location evidence="3">Secreted</location>
    </subcellularLocation>
</comment>
<dbReference type="Pfam" id="PF16499">
    <property type="entry name" value="Melibiase_2"/>
    <property type="match status" value="2"/>
</dbReference>
<dbReference type="Proteomes" id="UP000803844">
    <property type="component" value="Unassembled WGS sequence"/>
</dbReference>
<dbReference type="Gene3D" id="2.60.40.1180">
    <property type="entry name" value="Golgi alpha-mannosidase II"/>
    <property type="match status" value="1"/>
</dbReference>
<keyword evidence="9 10" id="KW-0326">Glycosidase</keyword>
<comment type="similarity">
    <text evidence="4 10">Belongs to the glycosyl hydrolase 27 family.</text>
</comment>
<keyword evidence="8" id="KW-0325">Glycoprotein</keyword>
<reference evidence="13" key="1">
    <citation type="journal article" date="2020" name="Phytopathology">
        <title>Genome sequence of the chestnut blight fungus Cryphonectria parasitica EP155: A fundamental resource for an archetypical invasive plant pathogen.</title>
        <authorList>
            <person name="Crouch J.A."/>
            <person name="Dawe A."/>
            <person name="Aerts A."/>
            <person name="Barry K."/>
            <person name="Churchill A.C.L."/>
            <person name="Grimwood J."/>
            <person name="Hillman B."/>
            <person name="Milgroom M.G."/>
            <person name="Pangilinan J."/>
            <person name="Smith M."/>
            <person name="Salamov A."/>
            <person name="Schmutz J."/>
            <person name="Yadav J."/>
            <person name="Grigoriev I.V."/>
            <person name="Nuss D."/>
        </authorList>
    </citation>
    <scope>NUCLEOTIDE SEQUENCE</scope>
    <source>
        <strain evidence="13">EP155</strain>
    </source>
</reference>
<feature type="chain" id="PRO_5040300908" description="Alpha-galactosidase" evidence="11">
    <location>
        <begin position="18"/>
        <end position="438"/>
    </location>
</feature>
<dbReference type="PRINTS" id="PR00740">
    <property type="entry name" value="GLHYDRLASE27"/>
</dbReference>
<dbReference type="PANTHER" id="PTHR11452">
    <property type="entry name" value="ALPHA-GALACTOSIDASE/ALPHA-N-ACETYLGALACTOSAMINIDASE"/>
    <property type="match status" value="1"/>
</dbReference>
<dbReference type="SUPFAM" id="SSF51445">
    <property type="entry name" value="(Trans)glycosidases"/>
    <property type="match status" value="1"/>
</dbReference>
<dbReference type="Gene3D" id="3.20.20.70">
    <property type="entry name" value="Aldolase class I"/>
    <property type="match status" value="1"/>
</dbReference>
<dbReference type="RefSeq" id="XP_040772192.1">
    <property type="nucleotide sequence ID" value="XM_040924345.1"/>
</dbReference>